<dbReference type="PANTHER" id="PTHR24302">
    <property type="entry name" value="CYTOCHROME P450 FAMILY 3"/>
    <property type="match status" value="1"/>
</dbReference>
<sequence length="508" mass="58677">MNKLKRYGIPGPTPHLIYGNFKEYQTKGYAKCHEEWIQKYGRIVGYYLGAKPFVLIADPELLKIIQIKEFNQFSKRKQLLDGGIDINPRFKKDLISCEDSRWREMRSILSPTFSGAKLKQMTPIIESSIDQFVSRVEEHKMLDKEMDIYDLAQDLTMDTIAKSGFGFDSGAQTETERKVINAIKKSFQTQVSQFFLFISFLFPEFLWAINPFRLITEMISDYLGHSSRGFLLKVSDQLIRQRREQKGDKQKDLLQMMIDSEGIEILSNDKLSVSSDMNNDTVVDSNVRINKKTKMTDDEIAANCVLFMEGGYETTSSALGYLMHILINKPEIQHKCRQEVQELLESEGKLDYNTVTKLKYMESVIYETLRLYTPVTIFISRSPKIDYPYNGLTLPKGVDLRVPQYFLHRDPELWSEPEEFIPERFSDENKHLINPVVWQPFGTGPRNCIGMRFALLEIKLSMAKLLNQYTFIPSPNTELGDIQRDFKVISMTPKNGVFTKAVDVSPNT</sequence>
<evidence type="ECO:0000256" key="11">
    <source>
        <dbReference type="ARBA" id="ARBA00023033"/>
    </source>
</evidence>
<dbReference type="GO" id="GO:0008395">
    <property type="term" value="F:steroid hydroxylase activity"/>
    <property type="evidence" value="ECO:0007669"/>
    <property type="project" value="TreeGrafter"/>
</dbReference>
<dbReference type="AlphaFoldDB" id="A0A7R9KIP6"/>
<dbReference type="InterPro" id="IPR001128">
    <property type="entry name" value="Cyt_P450"/>
</dbReference>
<proteinExistence type="inferred from homology"/>
<evidence type="ECO:0000256" key="8">
    <source>
        <dbReference type="ARBA" id="ARBA00022848"/>
    </source>
</evidence>
<evidence type="ECO:0000256" key="13">
    <source>
        <dbReference type="ARBA" id="ARBA00043906"/>
    </source>
</evidence>
<comment type="subcellular location">
    <subcellularLocation>
        <location evidence="3">Endoplasmic reticulum membrane</location>
        <topology evidence="3">Peripheral membrane protein</topology>
    </subcellularLocation>
    <subcellularLocation>
        <location evidence="2">Microsome membrane</location>
        <topology evidence="2">Peripheral membrane protein</topology>
    </subcellularLocation>
</comment>
<evidence type="ECO:0000256" key="15">
    <source>
        <dbReference type="RuleBase" id="RU000461"/>
    </source>
</evidence>
<accession>A0A7R9KIP6</accession>
<evidence type="ECO:0000313" key="16">
    <source>
        <dbReference type="EMBL" id="CAD7622463.1"/>
    </source>
</evidence>
<protein>
    <recommendedName>
        <fullName evidence="18">Cytochrome P450</fullName>
    </recommendedName>
</protein>
<evidence type="ECO:0000256" key="9">
    <source>
        <dbReference type="ARBA" id="ARBA00023002"/>
    </source>
</evidence>
<evidence type="ECO:0008006" key="18">
    <source>
        <dbReference type="Google" id="ProtNLM"/>
    </source>
</evidence>
<dbReference type="GO" id="GO:0016705">
    <property type="term" value="F:oxidoreductase activity, acting on paired donors, with incorporation or reduction of molecular oxygen"/>
    <property type="evidence" value="ECO:0007669"/>
    <property type="project" value="InterPro"/>
</dbReference>
<comment type="similarity">
    <text evidence="4 15">Belongs to the cytochrome P450 family.</text>
</comment>
<keyword evidence="9 15" id="KW-0560">Oxidoreductase</keyword>
<keyword evidence="5 14" id="KW-0349">Heme</keyword>
<keyword evidence="7" id="KW-0256">Endoplasmic reticulum</keyword>
<evidence type="ECO:0000256" key="14">
    <source>
        <dbReference type="PIRSR" id="PIRSR602401-1"/>
    </source>
</evidence>
<dbReference type="EMBL" id="OC855688">
    <property type="protein sequence ID" value="CAD7622463.1"/>
    <property type="molecule type" value="Genomic_DNA"/>
</dbReference>
<keyword evidence="8" id="KW-0492">Microsome</keyword>
<dbReference type="CDD" id="cd11055">
    <property type="entry name" value="CYP3A-like"/>
    <property type="match status" value="1"/>
</dbReference>
<dbReference type="PROSITE" id="PS00086">
    <property type="entry name" value="CYTOCHROME_P450"/>
    <property type="match status" value="1"/>
</dbReference>
<dbReference type="Proteomes" id="UP000759131">
    <property type="component" value="Unassembled WGS sequence"/>
</dbReference>
<keyword evidence="6 14" id="KW-0479">Metal-binding</keyword>
<dbReference type="Pfam" id="PF00067">
    <property type="entry name" value="p450"/>
    <property type="match status" value="1"/>
</dbReference>
<evidence type="ECO:0000256" key="5">
    <source>
        <dbReference type="ARBA" id="ARBA00022617"/>
    </source>
</evidence>
<evidence type="ECO:0000256" key="12">
    <source>
        <dbReference type="ARBA" id="ARBA00023136"/>
    </source>
</evidence>
<dbReference type="OrthoDB" id="8251073at2759"/>
<dbReference type="SUPFAM" id="SSF48264">
    <property type="entry name" value="Cytochrome P450"/>
    <property type="match status" value="1"/>
</dbReference>
<dbReference type="FunFam" id="1.10.630.10:FF:000042">
    <property type="entry name" value="Cytochrome P450"/>
    <property type="match status" value="1"/>
</dbReference>
<evidence type="ECO:0000256" key="1">
    <source>
        <dbReference type="ARBA" id="ARBA00001971"/>
    </source>
</evidence>
<evidence type="ECO:0000256" key="10">
    <source>
        <dbReference type="ARBA" id="ARBA00023004"/>
    </source>
</evidence>
<keyword evidence="12" id="KW-0472">Membrane</keyword>
<keyword evidence="10 14" id="KW-0408">Iron</keyword>
<feature type="binding site" description="axial binding residue" evidence="14">
    <location>
        <position position="448"/>
    </location>
    <ligand>
        <name>heme</name>
        <dbReference type="ChEBI" id="CHEBI:30413"/>
    </ligand>
    <ligandPart>
        <name>Fe</name>
        <dbReference type="ChEBI" id="CHEBI:18248"/>
    </ligandPart>
</feature>
<dbReference type="GO" id="GO:0005789">
    <property type="term" value="C:endoplasmic reticulum membrane"/>
    <property type="evidence" value="ECO:0007669"/>
    <property type="project" value="UniProtKB-SubCell"/>
</dbReference>
<reference evidence="16" key="1">
    <citation type="submission" date="2020-11" db="EMBL/GenBank/DDBJ databases">
        <authorList>
            <person name="Tran Van P."/>
        </authorList>
    </citation>
    <scope>NUCLEOTIDE SEQUENCE</scope>
</reference>
<dbReference type="Gene3D" id="1.10.630.10">
    <property type="entry name" value="Cytochrome P450"/>
    <property type="match status" value="1"/>
</dbReference>
<name>A0A7R9KIP6_9ACAR</name>
<dbReference type="InterPro" id="IPR017972">
    <property type="entry name" value="Cyt_P450_CS"/>
</dbReference>
<comment type="cofactor">
    <cofactor evidence="1 14">
        <name>heme</name>
        <dbReference type="ChEBI" id="CHEBI:30413"/>
    </cofactor>
</comment>
<organism evidence="16">
    <name type="scientific">Medioppia subpectinata</name>
    <dbReference type="NCBI Taxonomy" id="1979941"/>
    <lineage>
        <taxon>Eukaryota</taxon>
        <taxon>Metazoa</taxon>
        <taxon>Ecdysozoa</taxon>
        <taxon>Arthropoda</taxon>
        <taxon>Chelicerata</taxon>
        <taxon>Arachnida</taxon>
        <taxon>Acari</taxon>
        <taxon>Acariformes</taxon>
        <taxon>Sarcoptiformes</taxon>
        <taxon>Oribatida</taxon>
        <taxon>Brachypylina</taxon>
        <taxon>Oppioidea</taxon>
        <taxon>Oppiidae</taxon>
        <taxon>Medioppia</taxon>
    </lineage>
</organism>
<keyword evidence="17" id="KW-1185">Reference proteome</keyword>
<evidence type="ECO:0000256" key="3">
    <source>
        <dbReference type="ARBA" id="ARBA00004406"/>
    </source>
</evidence>
<dbReference type="PANTHER" id="PTHR24302:SF15">
    <property type="entry name" value="FATTY-ACID PEROXYGENASE"/>
    <property type="match status" value="1"/>
</dbReference>
<dbReference type="PRINTS" id="PR00385">
    <property type="entry name" value="P450"/>
</dbReference>
<dbReference type="InterPro" id="IPR050705">
    <property type="entry name" value="Cytochrome_P450_3A"/>
</dbReference>
<evidence type="ECO:0000313" key="17">
    <source>
        <dbReference type="Proteomes" id="UP000759131"/>
    </source>
</evidence>
<dbReference type="GO" id="GO:0020037">
    <property type="term" value="F:heme binding"/>
    <property type="evidence" value="ECO:0007669"/>
    <property type="project" value="InterPro"/>
</dbReference>
<dbReference type="GO" id="GO:0005506">
    <property type="term" value="F:iron ion binding"/>
    <property type="evidence" value="ECO:0007669"/>
    <property type="project" value="InterPro"/>
</dbReference>
<evidence type="ECO:0000256" key="2">
    <source>
        <dbReference type="ARBA" id="ARBA00004174"/>
    </source>
</evidence>
<dbReference type="InterPro" id="IPR036396">
    <property type="entry name" value="Cyt_P450_sf"/>
</dbReference>
<evidence type="ECO:0000256" key="7">
    <source>
        <dbReference type="ARBA" id="ARBA00022824"/>
    </source>
</evidence>
<keyword evidence="11 15" id="KW-0503">Monooxygenase</keyword>
<gene>
    <name evidence="16" type="ORF">OSB1V03_LOCUS2926</name>
</gene>
<evidence type="ECO:0000256" key="6">
    <source>
        <dbReference type="ARBA" id="ARBA00022723"/>
    </source>
</evidence>
<dbReference type="InterPro" id="IPR002401">
    <property type="entry name" value="Cyt_P450_E_grp-I"/>
</dbReference>
<dbReference type="PRINTS" id="PR00463">
    <property type="entry name" value="EP450I"/>
</dbReference>
<comment type="function">
    <text evidence="13">Cytochromes P450 are a group of heme-thiolate monooxygenases. They oxidize a variety of structurally unrelated compounds, including steroids, fatty acids, and xenobiotics.</text>
</comment>
<dbReference type="EMBL" id="CAJPIZ010001113">
    <property type="protein sequence ID" value="CAG2102893.1"/>
    <property type="molecule type" value="Genomic_DNA"/>
</dbReference>
<evidence type="ECO:0000256" key="4">
    <source>
        <dbReference type="ARBA" id="ARBA00010617"/>
    </source>
</evidence>